<dbReference type="GO" id="GO:0016887">
    <property type="term" value="F:ATP hydrolysis activity"/>
    <property type="evidence" value="ECO:0007669"/>
    <property type="project" value="TreeGrafter"/>
</dbReference>
<organism evidence="3 4">
    <name type="scientific">Mycobacterium kyorinense</name>
    <dbReference type="NCBI Taxonomy" id="487514"/>
    <lineage>
        <taxon>Bacteria</taxon>
        <taxon>Bacillati</taxon>
        <taxon>Actinomycetota</taxon>
        <taxon>Actinomycetes</taxon>
        <taxon>Mycobacteriales</taxon>
        <taxon>Mycobacteriaceae</taxon>
        <taxon>Mycobacterium</taxon>
    </lineage>
</organism>
<name>A0A1X1Y818_9MYCO</name>
<evidence type="ECO:0000259" key="2">
    <source>
        <dbReference type="Pfam" id="PF01656"/>
    </source>
</evidence>
<dbReference type="PANTHER" id="PTHR43384:SF14">
    <property type="entry name" value="ESX-1 SECRETION-ASSOCIATED PROTEIN ESPI"/>
    <property type="match status" value="1"/>
</dbReference>
<comment type="caution">
    <text evidence="3">The sequence shown here is derived from an EMBL/GenBank/DDBJ whole genome shotgun (WGS) entry which is preliminary data.</text>
</comment>
<dbReference type="GO" id="GO:0005829">
    <property type="term" value="C:cytosol"/>
    <property type="evidence" value="ECO:0007669"/>
    <property type="project" value="TreeGrafter"/>
</dbReference>
<dbReference type="Proteomes" id="UP000193487">
    <property type="component" value="Unassembled WGS sequence"/>
</dbReference>
<dbReference type="AlphaFoldDB" id="A0A1X1Y818"/>
<dbReference type="GO" id="GO:0009898">
    <property type="term" value="C:cytoplasmic side of plasma membrane"/>
    <property type="evidence" value="ECO:0007669"/>
    <property type="project" value="TreeGrafter"/>
</dbReference>
<dbReference type="GO" id="GO:0005524">
    <property type="term" value="F:ATP binding"/>
    <property type="evidence" value="ECO:0007669"/>
    <property type="project" value="TreeGrafter"/>
</dbReference>
<dbReference type="InterPro" id="IPR002586">
    <property type="entry name" value="CobQ/CobB/MinD/ParA_Nub-bd_dom"/>
</dbReference>
<evidence type="ECO:0000256" key="1">
    <source>
        <dbReference type="SAM" id="MobiDB-lite"/>
    </source>
</evidence>
<dbReference type="Gene3D" id="3.40.50.300">
    <property type="entry name" value="P-loop containing nucleotide triphosphate hydrolases"/>
    <property type="match status" value="1"/>
</dbReference>
<evidence type="ECO:0000313" key="4">
    <source>
        <dbReference type="Proteomes" id="UP000193487"/>
    </source>
</evidence>
<dbReference type="InterPro" id="IPR027417">
    <property type="entry name" value="P-loop_NTPase"/>
</dbReference>
<dbReference type="GO" id="GO:0051782">
    <property type="term" value="P:negative regulation of cell division"/>
    <property type="evidence" value="ECO:0007669"/>
    <property type="project" value="TreeGrafter"/>
</dbReference>
<proteinExistence type="predicted"/>
<feature type="region of interest" description="Disordered" evidence="1">
    <location>
        <begin position="1"/>
        <end position="80"/>
    </location>
</feature>
<feature type="compositionally biased region" description="Basic and acidic residues" evidence="1">
    <location>
        <begin position="68"/>
        <end position="80"/>
    </location>
</feature>
<accession>A0A1X1Y818</accession>
<sequence>MVSAPPRADQSGGWPAEQRPQPLPPRRQFDQRAPLAERNWAPPPVAPAERWAPQADTHVGQPTPTRSVKPDEVAKRRREPAEIGWRKALYKSSGGLVNLGAGKHEQKLRDWSALIKSNIPGNYQIAAVSVKGGVGKTRVTAGVGSVFALERGQPVLAIDANPTYGGLGRYIDPQAWTSIRDFLGSQDQVVDYPTARRFTGRNKQGLEVLAGNQNTASPMPLDDATFFDTVGLTRRFYQLCLVDCGTDVENSFFKAILSVSDALMIVGSCGVDGGLAIEQTINWLAARNGHELLQRSVIVLNDANHSLNKHFQAHIGETVGKRVRSVHTIPWDPHLRDGADLDYGALRKKTRLALMELAADLAQGFPTAGAWAA</sequence>
<dbReference type="SUPFAM" id="SSF52540">
    <property type="entry name" value="P-loop containing nucleoside triphosphate hydrolases"/>
    <property type="match status" value="1"/>
</dbReference>
<keyword evidence="4" id="KW-1185">Reference proteome</keyword>
<dbReference type="InterPro" id="IPR050625">
    <property type="entry name" value="ParA/MinD_ATPase"/>
</dbReference>
<dbReference type="PANTHER" id="PTHR43384">
    <property type="entry name" value="SEPTUM SITE-DETERMINING PROTEIN MIND HOMOLOG, CHLOROPLASTIC-RELATED"/>
    <property type="match status" value="1"/>
</dbReference>
<dbReference type="Pfam" id="PF01656">
    <property type="entry name" value="CbiA"/>
    <property type="match status" value="1"/>
</dbReference>
<reference evidence="3 4" key="1">
    <citation type="submission" date="2016-01" db="EMBL/GenBank/DDBJ databases">
        <title>The new phylogeny of the genus Mycobacterium.</title>
        <authorList>
            <person name="Tarcisio F."/>
            <person name="Conor M."/>
            <person name="Antonella G."/>
            <person name="Elisabetta G."/>
            <person name="Giulia F.S."/>
            <person name="Sara T."/>
            <person name="Anna F."/>
            <person name="Clotilde B."/>
            <person name="Roberto B."/>
            <person name="Veronica D.S."/>
            <person name="Fabio R."/>
            <person name="Monica P."/>
            <person name="Olivier J."/>
            <person name="Enrico T."/>
            <person name="Nicola S."/>
        </authorList>
    </citation>
    <scope>NUCLEOTIDE SEQUENCE [LARGE SCALE GENOMIC DNA]</scope>
    <source>
        <strain evidence="3 4">DSM 45166</strain>
    </source>
</reference>
<dbReference type="EMBL" id="LQPE01000050">
    <property type="protein sequence ID" value="ORW07218.1"/>
    <property type="molecule type" value="Genomic_DNA"/>
</dbReference>
<gene>
    <name evidence="3" type="ORF">AWC14_25115</name>
</gene>
<evidence type="ECO:0000313" key="3">
    <source>
        <dbReference type="EMBL" id="ORW07218.1"/>
    </source>
</evidence>
<feature type="domain" description="CobQ/CobB/MinD/ParA nucleotide binding" evidence="2">
    <location>
        <begin position="125"/>
        <end position="336"/>
    </location>
</feature>
<protein>
    <recommendedName>
        <fullName evidence="2">CobQ/CobB/MinD/ParA nucleotide binding domain-containing protein</fullName>
    </recommendedName>
</protein>